<accession>A0A640TKN4</accession>
<gene>
    <name evidence="6" type="ORF">Sliba_44410</name>
    <name evidence="7" type="ORF">STRLI_004440</name>
</gene>
<dbReference type="Proteomes" id="UP001210609">
    <property type="component" value="Chromosome"/>
</dbReference>
<evidence type="ECO:0000313" key="8">
    <source>
        <dbReference type="Proteomes" id="UP000429552"/>
    </source>
</evidence>
<reference evidence="6 8" key="1">
    <citation type="submission" date="2019-12" db="EMBL/GenBank/DDBJ databases">
        <title>Whole genome shotgun sequence of Streptomyces libani subsp. libani NBRC 13452.</title>
        <authorList>
            <person name="Ichikawa N."/>
            <person name="Kimura A."/>
            <person name="Kitahashi Y."/>
            <person name="Komaki H."/>
            <person name="Tamura T."/>
        </authorList>
    </citation>
    <scope>NUCLEOTIDE SEQUENCE [LARGE SCALE GENOMIC DNA]</scope>
    <source>
        <strain evidence="6 8">NBRC 13452</strain>
    </source>
</reference>
<dbReference type="PANTHER" id="PTHR43201">
    <property type="entry name" value="ACYL-COA SYNTHETASE"/>
    <property type="match status" value="1"/>
</dbReference>
<dbReference type="EMBL" id="CP114202">
    <property type="protein sequence ID" value="WAT98383.1"/>
    <property type="molecule type" value="Genomic_DNA"/>
</dbReference>
<proteinExistence type="inferred from homology"/>
<sequence>MTGTTFWDLVARRAARTPDAPALIQGAESARQERRITFGALHRRAERVAAGLYERGVRPGSRVVWQLPTRIETVLFSLALARIGAVQSPVVPLYRAHEVGQVLRRTRAAFFAVPGVWRGFDHRAMADRLAAGLPGPLTVIEAYDTLPDADPAVLPPPPADDDEVRWIYWTSGTTAAPKGVLHTDRSLRTAGRWLGAALRLGPSDIGSMAFPYAHVAGPDYTVMLLEHGIPAVLLEHFALPGALAAYRRHRVTLAGGSTAFYALFLAEARKLPPGRRLLPSLRLLAGGGAPKPPALYHEVVAGLGCQLTHGYAMTEAPMVTMGDPYDSPGHLAGTDGRPPAGMEIRIAPGSGEIRLRGPAVCRGYLDEPAPFDADGFLPTGDLGHLAPSGHLVVTGRLKDIIIRKGENISAQEIEELLSRHPDIADAAVVGLPDTTRGERVCAVVEQPPGARELTLATLSAHLLSHGLAPHKLPEQLELLPALPRDTTLRKVRKQQLRERFGGGGPGRGEAPDPPPQ</sequence>
<name>A0A640TKN4_STRNI</name>
<dbReference type="InterPro" id="IPR000873">
    <property type="entry name" value="AMP-dep_synth/lig_dom"/>
</dbReference>
<dbReference type="GO" id="GO:0006631">
    <property type="term" value="P:fatty acid metabolic process"/>
    <property type="evidence" value="ECO:0007669"/>
    <property type="project" value="TreeGrafter"/>
</dbReference>
<dbReference type="GO" id="GO:0031956">
    <property type="term" value="F:medium-chain fatty acid-CoA ligase activity"/>
    <property type="evidence" value="ECO:0007669"/>
    <property type="project" value="TreeGrafter"/>
</dbReference>
<dbReference type="Pfam" id="PF13193">
    <property type="entry name" value="AMP-binding_C"/>
    <property type="match status" value="1"/>
</dbReference>
<dbReference type="EMBL" id="BLIP01000001">
    <property type="protein sequence ID" value="GFE23988.1"/>
    <property type="molecule type" value="Genomic_DNA"/>
</dbReference>
<dbReference type="InterPro" id="IPR042099">
    <property type="entry name" value="ANL_N_sf"/>
</dbReference>
<dbReference type="Gene3D" id="3.30.300.30">
    <property type="match status" value="1"/>
</dbReference>
<organism evidence="6 8">
    <name type="scientific">Streptomyces nigrescens</name>
    <dbReference type="NCBI Taxonomy" id="1920"/>
    <lineage>
        <taxon>Bacteria</taxon>
        <taxon>Bacillati</taxon>
        <taxon>Actinomycetota</taxon>
        <taxon>Actinomycetes</taxon>
        <taxon>Kitasatosporales</taxon>
        <taxon>Streptomycetaceae</taxon>
        <taxon>Streptomyces</taxon>
    </lineage>
</organism>
<evidence type="ECO:0000259" key="4">
    <source>
        <dbReference type="Pfam" id="PF00501"/>
    </source>
</evidence>
<comment type="similarity">
    <text evidence="1">Belongs to the ATP-dependent AMP-binding enzyme family.</text>
</comment>
<dbReference type="Proteomes" id="UP000429552">
    <property type="component" value="Unassembled WGS sequence"/>
</dbReference>
<evidence type="ECO:0000256" key="2">
    <source>
        <dbReference type="ARBA" id="ARBA00022598"/>
    </source>
</evidence>
<feature type="region of interest" description="Disordered" evidence="3">
    <location>
        <begin position="492"/>
        <end position="516"/>
    </location>
</feature>
<evidence type="ECO:0000256" key="3">
    <source>
        <dbReference type="SAM" id="MobiDB-lite"/>
    </source>
</evidence>
<dbReference type="InterPro" id="IPR025110">
    <property type="entry name" value="AMP-bd_C"/>
</dbReference>
<dbReference type="AlphaFoldDB" id="A0A640TKN4"/>
<protein>
    <submittedName>
        <fullName evidence="7">AMP-binding protein</fullName>
    </submittedName>
    <submittedName>
        <fullName evidence="6">Cyclohexanecarboxylate-CoA ligase</fullName>
    </submittedName>
</protein>
<keyword evidence="2 6" id="KW-0436">Ligase</keyword>
<reference evidence="7 9" key="2">
    <citation type="submission" date="2022-12" db="EMBL/GenBank/DDBJ databases">
        <authorList>
            <person name="Ruckert C."/>
            <person name="Busche T."/>
            <person name="Kalinowski J."/>
            <person name="Wittmann C."/>
        </authorList>
    </citation>
    <scope>NUCLEOTIDE SEQUENCE [LARGE SCALE GENOMIC DNA]</scope>
    <source>
        <strain evidence="7 9">DSM 40555</strain>
    </source>
</reference>
<dbReference type="InterPro" id="IPR045851">
    <property type="entry name" value="AMP-bd_C_sf"/>
</dbReference>
<dbReference type="Pfam" id="PF00501">
    <property type="entry name" value="AMP-binding"/>
    <property type="match status" value="1"/>
</dbReference>
<evidence type="ECO:0000259" key="5">
    <source>
        <dbReference type="Pfam" id="PF13193"/>
    </source>
</evidence>
<dbReference type="Gene3D" id="3.40.50.12780">
    <property type="entry name" value="N-terminal domain of ligase-like"/>
    <property type="match status" value="1"/>
</dbReference>
<feature type="domain" description="AMP-dependent synthetase/ligase" evidence="4">
    <location>
        <begin position="11"/>
        <end position="365"/>
    </location>
</feature>
<feature type="domain" description="AMP-binding enzyme C-terminal" evidence="5">
    <location>
        <begin position="412"/>
        <end position="485"/>
    </location>
</feature>
<evidence type="ECO:0000313" key="6">
    <source>
        <dbReference type="EMBL" id="GFE23988.1"/>
    </source>
</evidence>
<dbReference type="PANTHER" id="PTHR43201:SF5">
    <property type="entry name" value="MEDIUM-CHAIN ACYL-COA LIGASE ACSF2, MITOCHONDRIAL"/>
    <property type="match status" value="1"/>
</dbReference>
<keyword evidence="9" id="KW-1185">Reference proteome</keyword>
<evidence type="ECO:0000313" key="7">
    <source>
        <dbReference type="EMBL" id="WAT98383.1"/>
    </source>
</evidence>
<evidence type="ECO:0000313" key="9">
    <source>
        <dbReference type="Proteomes" id="UP001210609"/>
    </source>
</evidence>
<dbReference type="SUPFAM" id="SSF56801">
    <property type="entry name" value="Acetyl-CoA synthetase-like"/>
    <property type="match status" value="1"/>
</dbReference>
<evidence type="ECO:0000256" key="1">
    <source>
        <dbReference type="ARBA" id="ARBA00006432"/>
    </source>
</evidence>
<dbReference type="RefSeq" id="WP_159487777.1">
    <property type="nucleotide sequence ID" value="NZ_BLIP01000001.1"/>
</dbReference>